<evidence type="ECO:0000313" key="2">
    <source>
        <dbReference type="WBParaSite" id="PS1159_v2.g21286.t1"/>
    </source>
</evidence>
<accession>A0AC35FWY1</accession>
<dbReference type="Proteomes" id="UP000887580">
    <property type="component" value="Unplaced"/>
</dbReference>
<reference evidence="2" key="1">
    <citation type="submission" date="2022-11" db="UniProtKB">
        <authorList>
            <consortium name="WormBaseParasite"/>
        </authorList>
    </citation>
    <scope>IDENTIFICATION</scope>
</reference>
<organism evidence="1 2">
    <name type="scientific">Panagrolaimus sp. PS1159</name>
    <dbReference type="NCBI Taxonomy" id="55785"/>
    <lineage>
        <taxon>Eukaryota</taxon>
        <taxon>Metazoa</taxon>
        <taxon>Ecdysozoa</taxon>
        <taxon>Nematoda</taxon>
        <taxon>Chromadorea</taxon>
        <taxon>Rhabditida</taxon>
        <taxon>Tylenchina</taxon>
        <taxon>Panagrolaimomorpha</taxon>
        <taxon>Panagrolaimoidea</taxon>
        <taxon>Panagrolaimidae</taxon>
        <taxon>Panagrolaimus</taxon>
    </lineage>
</organism>
<sequence>MAIVQTKKIPAYILKITSKITVPKWPPKSDFSNYVLKFMKKNATEKQALKLMKTNKYFIRENCPFIYFGDYVKLTQGFVHQTFSTPAVAPYEKNFRIEELPNNLGIGGTLIIQHENLVSQFISKCVTCDLKDLFCNNGMWKILKISYDDFKFLTSSGRLKRLRLGNTIVVSNNGEIIPYETLFDHTPALRYFCLEYNKDLKMSQKFYEKICASNLEEFIVYELPENFEREAFLANMAKKPNLRVYLSFK</sequence>
<evidence type="ECO:0000313" key="1">
    <source>
        <dbReference type="Proteomes" id="UP000887580"/>
    </source>
</evidence>
<name>A0AC35FWY1_9BILA</name>
<protein>
    <submittedName>
        <fullName evidence="2">Uncharacterized protein</fullName>
    </submittedName>
</protein>
<proteinExistence type="predicted"/>
<dbReference type="WBParaSite" id="PS1159_v2.g21286.t1">
    <property type="protein sequence ID" value="PS1159_v2.g21286.t1"/>
    <property type="gene ID" value="PS1159_v2.g21286"/>
</dbReference>